<keyword evidence="5" id="KW-0029">Amino-acid transport</keyword>
<reference evidence="11" key="1">
    <citation type="submission" date="2020-05" db="EMBL/GenBank/DDBJ databases">
        <authorList>
            <person name="Chiriac C."/>
            <person name="Salcher M."/>
            <person name="Ghai R."/>
            <person name="Kavagutti S V."/>
        </authorList>
    </citation>
    <scope>NUCLEOTIDE SEQUENCE</scope>
</reference>
<evidence type="ECO:0000256" key="6">
    <source>
        <dbReference type="ARBA" id="ARBA00022989"/>
    </source>
</evidence>
<dbReference type="GO" id="GO:0022857">
    <property type="term" value="F:transmembrane transporter activity"/>
    <property type="evidence" value="ECO:0007669"/>
    <property type="project" value="InterPro"/>
</dbReference>
<keyword evidence="2" id="KW-0813">Transport</keyword>
<keyword evidence="3" id="KW-1003">Cell membrane</keyword>
<evidence type="ECO:0000256" key="7">
    <source>
        <dbReference type="ARBA" id="ARBA00023136"/>
    </source>
</evidence>
<evidence type="ECO:0000313" key="12">
    <source>
        <dbReference type="EMBL" id="CAB4915062.1"/>
    </source>
</evidence>
<proteinExistence type="predicted"/>
<dbReference type="PROSITE" id="PS50928">
    <property type="entry name" value="ABC_TM1"/>
    <property type="match status" value="1"/>
</dbReference>
<keyword evidence="4 8" id="KW-0812">Transmembrane</keyword>
<gene>
    <name evidence="11" type="ORF">UFOPK2656_00892</name>
    <name evidence="12" type="ORF">UFOPK3651_00475</name>
    <name evidence="13" type="ORF">UFOPK3931_00683</name>
    <name evidence="10" type="ORF">UFOPK4189_00100</name>
</gene>
<name>A0A6J6QY40_9ZZZZ</name>
<dbReference type="InterPro" id="IPR035906">
    <property type="entry name" value="MetI-like_sf"/>
</dbReference>
<sequence length="262" mass="29144">MIAAVKFDWSVFFDHILPPDGVTRDALYLTLGISVVAQFFGVLFGLISALMQMSKFRILRFMSGAYVWFFRGTPVIVQIFFTYYGANLFLGYDLFPRTAHFPFFSVSGAVLAGAVALAVNEGAYMSEIVRAGIGAVDSGQMEAAKTVGMRRGLAMRRIVLPQAARVIMPPLGNEFNNMLKTTSLLAFISVRELFQDAEIRISSTFKYPEYLAGVAVLYLLLTTLWGFAQKAIERKFSESDRDATMQTRGWAKRNLGRLIGGH</sequence>
<evidence type="ECO:0000313" key="13">
    <source>
        <dbReference type="EMBL" id="CAB4979003.1"/>
    </source>
</evidence>
<dbReference type="Gene3D" id="1.10.3720.10">
    <property type="entry name" value="MetI-like"/>
    <property type="match status" value="1"/>
</dbReference>
<evidence type="ECO:0000256" key="2">
    <source>
        <dbReference type="ARBA" id="ARBA00022448"/>
    </source>
</evidence>
<evidence type="ECO:0000256" key="1">
    <source>
        <dbReference type="ARBA" id="ARBA00004651"/>
    </source>
</evidence>
<dbReference type="SUPFAM" id="SSF161098">
    <property type="entry name" value="MetI-like"/>
    <property type="match status" value="1"/>
</dbReference>
<evidence type="ECO:0000256" key="8">
    <source>
        <dbReference type="SAM" id="Phobius"/>
    </source>
</evidence>
<keyword evidence="7 8" id="KW-0472">Membrane</keyword>
<keyword evidence="6 8" id="KW-1133">Transmembrane helix</keyword>
<feature type="transmembrane region" description="Helical" evidence="8">
    <location>
        <begin position="101"/>
        <end position="120"/>
    </location>
</feature>
<dbReference type="InterPro" id="IPR043429">
    <property type="entry name" value="ArtM/GltK/GlnP/TcyL/YhdX-like"/>
</dbReference>
<organism evidence="11">
    <name type="scientific">freshwater metagenome</name>
    <dbReference type="NCBI Taxonomy" id="449393"/>
    <lineage>
        <taxon>unclassified sequences</taxon>
        <taxon>metagenomes</taxon>
        <taxon>ecological metagenomes</taxon>
    </lineage>
</organism>
<protein>
    <submittedName>
        <fullName evidence="11">Unannotated protein</fullName>
    </submittedName>
</protein>
<accession>A0A6J6QY40</accession>
<dbReference type="EMBL" id="CAFBOL010000011">
    <property type="protein sequence ID" value="CAB4979003.1"/>
    <property type="molecule type" value="Genomic_DNA"/>
</dbReference>
<dbReference type="PANTHER" id="PTHR30614:SF0">
    <property type="entry name" value="L-CYSTINE TRANSPORT SYSTEM PERMEASE PROTEIN TCYL"/>
    <property type="match status" value="1"/>
</dbReference>
<dbReference type="EMBL" id="CAESGF010000001">
    <property type="protein sequence ID" value="CAB4362327.1"/>
    <property type="molecule type" value="Genomic_DNA"/>
</dbReference>
<feature type="domain" description="ABC transmembrane type-1" evidence="9">
    <location>
        <begin position="27"/>
        <end position="229"/>
    </location>
</feature>
<dbReference type="NCBIfam" id="TIGR01726">
    <property type="entry name" value="HEQRo_perm_3TM"/>
    <property type="match status" value="1"/>
</dbReference>
<dbReference type="AlphaFoldDB" id="A0A6J6QY40"/>
<dbReference type="CDD" id="cd06261">
    <property type="entry name" value="TM_PBP2"/>
    <property type="match status" value="1"/>
</dbReference>
<evidence type="ECO:0000256" key="3">
    <source>
        <dbReference type="ARBA" id="ARBA00022475"/>
    </source>
</evidence>
<dbReference type="InterPro" id="IPR000515">
    <property type="entry name" value="MetI-like"/>
</dbReference>
<evidence type="ECO:0000313" key="10">
    <source>
        <dbReference type="EMBL" id="CAB4362327.1"/>
    </source>
</evidence>
<dbReference type="PANTHER" id="PTHR30614">
    <property type="entry name" value="MEMBRANE COMPONENT OF AMINO ACID ABC TRANSPORTER"/>
    <property type="match status" value="1"/>
</dbReference>
<evidence type="ECO:0000256" key="4">
    <source>
        <dbReference type="ARBA" id="ARBA00022692"/>
    </source>
</evidence>
<dbReference type="EMBL" id="CAFBMT010000002">
    <property type="protein sequence ID" value="CAB4915062.1"/>
    <property type="molecule type" value="Genomic_DNA"/>
</dbReference>
<feature type="transmembrane region" description="Helical" evidence="8">
    <location>
        <begin position="26"/>
        <end position="51"/>
    </location>
</feature>
<dbReference type="Pfam" id="PF00528">
    <property type="entry name" value="BPD_transp_1"/>
    <property type="match status" value="1"/>
</dbReference>
<comment type="subcellular location">
    <subcellularLocation>
        <location evidence="1">Cell membrane</location>
        <topology evidence="1">Multi-pass membrane protein</topology>
    </subcellularLocation>
</comment>
<evidence type="ECO:0000313" key="11">
    <source>
        <dbReference type="EMBL" id="CAB4714553.1"/>
    </source>
</evidence>
<feature type="transmembrane region" description="Helical" evidence="8">
    <location>
        <begin position="63"/>
        <end position="81"/>
    </location>
</feature>
<feature type="transmembrane region" description="Helical" evidence="8">
    <location>
        <begin position="210"/>
        <end position="228"/>
    </location>
</feature>
<dbReference type="GO" id="GO:0006865">
    <property type="term" value="P:amino acid transport"/>
    <property type="evidence" value="ECO:0007669"/>
    <property type="project" value="UniProtKB-KW"/>
</dbReference>
<evidence type="ECO:0000256" key="5">
    <source>
        <dbReference type="ARBA" id="ARBA00022970"/>
    </source>
</evidence>
<dbReference type="EMBL" id="CAEZYF010000004">
    <property type="protein sequence ID" value="CAB4714553.1"/>
    <property type="molecule type" value="Genomic_DNA"/>
</dbReference>
<dbReference type="InterPro" id="IPR010065">
    <property type="entry name" value="AA_ABC_transptr_permease_3TM"/>
</dbReference>
<dbReference type="GO" id="GO:0043190">
    <property type="term" value="C:ATP-binding cassette (ABC) transporter complex"/>
    <property type="evidence" value="ECO:0007669"/>
    <property type="project" value="InterPro"/>
</dbReference>
<evidence type="ECO:0000259" key="9">
    <source>
        <dbReference type="PROSITE" id="PS50928"/>
    </source>
</evidence>